<evidence type="ECO:0000313" key="2">
    <source>
        <dbReference type="Proteomes" id="UP000059074"/>
    </source>
</evidence>
<dbReference type="PATRIC" id="fig|121290.4.peg.65"/>
<comment type="caution">
    <text evidence="1">The sequence shown here is derived from an EMBL/GenBank/DDBJ whole genome shotgun (WGS) entry which is preliminary data.</text>
</comment>
<evidence type="ECO:0000313" key="1">
    <source>
        <dbReference type="EMBL" id="KWT65537.1"/>
    </source>
</evidence>
<sequence length="68" mass="7868">MAFEALKAEVGLLFTQMQNEPTDRHELYLQLTEKLNELKAFGMPLPQDLVEMEKNLEAEFAAEKREAQ</sequence>
<dbReference type="AlphaFoldDB" id="A0A109BC96"/>
<dbReference type="EMBL" id="LMTR01000078">
    <property type="protein sequence ID" value="KWT65537.1"/>
    <property type="molecule type" value="Genomic_DNA"/>
</dbReference>
<reference evidence="1 2" key="1">
    <citation type="submission" date="2015-10" db="EMBL/GenBank/DDBJ databases">
        <title>Transcriptomic analysis of a linuron degrading triple-species bacterial consortium.</title>
        <authorList>
            <person name="Albers P."/>
        </authorList>
    </citation>
    <scope>NUCLEOTIDE SEQUENCE [LARGE SCALE GENOMIC DNA]</scope>
    <source>
        <strain evidence="1 2">WDL6</strain>
    </source>
</reference>
<dbReference type="OrthoDB" id="9808314at2"/>
<name>A0A109BC96_HYPSL</name>
<dbReference type="RefSeq" id="WP_068463449.1">
    <property type="nucleotide sequence ID" value="NZ_JAEFBX010000002.1"/>
</dbReference>
<organism evidence="1 2">
    <name type="scientific">Hyphomicrobium sulfonivorans</name>
    <dbReference type="NCBI Taxonomy" id="121290"/>
    <lineage>
        <taxon>Bacteria</taxon>
        <taxon>Pseudomonadati</taxon>
        <taxon>Pseudomonadota</taxon>
        <taxon>Alphaproteobacteria</taxon>
        <taxon>Hyphomicrobiales</taxon>
        <taxon>Hyphomicrobiaceae</taxon>
        <taxon>Hyphomicrobium</taxon>
    </lineage>
</organism>
<keyword evidence="2" id="KW-1185">Reference proteome</keyword>
<accession>A0A109BC96</accession>
<gene>
    <name evidence="1" type="ORF">APY04_2775</name>
</gene>
<proteinExistence type="predicted"/>
<dbReference type="STRING" id="121290.APY04_2775"/>
<protein>
    <submittedName>
        <fullName evidence="1">Uncharacterized protein</fullName>
    </submittedName>
</protein>
<dbReference type="Proteomes" id="UP000059074">
    <property type="component" value="Unassembled WGS sequence"/>
</dbReference>